<dbReference type="GO" id="GO:0000776">
    <property type="term" value="C:kinetochore"/>
    <property type="evidence" value="ECO:0007669"/>
    <property type="project" value="UniProtKB-KW"/>
</dbReference>
<protein>
    <submittedName>
        <fullName evidence="10">Centromere protein H</fullName>
    </submittedName>
</protein>
<dbReference type="PANTHER" id="PTHR48122">
    <property type="entry name" value="CENTROMERE PROTEIN H"/>
    <property type="match status" value="1"/>
</dbReference>
<dbReference type="GO" id="GO:0007059">
    <property type="term" value="P:chromosome segregation"/>
    <property type="evidence" value="ECO:0007669"/>
    <property type="project" value="TreeGrafter"/>
</dbReference>
<evidence type="ECO:0000256" key="1">
    <source>
        <dbReference type="ARBA" id="ARBA00004123"/>
    </source>
</evidence>
<evidence type="ECO:0000256" key="3">
    <source>
        <dbReference type="ARBA" id="ARBA00022454"/>
    </source>
</evidence>
<reference evidence="10 11" key="1">
    <citation type="journal article" date="2017" name="Nat. Ecol. Evol.">
        <title>Scallop genome provides insights into evolution of bilaterian karyotype and development.</title>
        <authorList>
            <person name="Wang S."/>
            <person name="Zhang J."/>
            <person name="Jiao W."/>
            <person name="Li J."/>
            <person name="Xun X."/>
            <person name="Sun Y."/>
            <person name="Guo X."/>
            <person name="Huan P."/>
            <person name="Dong B."/>
            <person name="Zhang L."/>
            <person name="Hu X."/>
            <person name="Sun X."/>
            <person name="Wang J."/>
            <person name="Zhao C."/>
            <person name="Wang Y."/>
            <person name="Wang D."/>
            <person name="Huang X."/>
            <person name="Wang R."/>
            <person name="Lv J."/>
            <person name="Li Y."/>
            <person name="Zhang Z."/>
            <person name="Liu B."/>
            <person name="Lu W."/>
            <person name="Hui Y."/>
            <person name="Liang J."/>
            <person name="Zhou Z."/>
            <person name="Hou R."/>
            <person name="Li X."/>
            <person name="Liu Y."/>
            <person name="Li H."/>
            <person name="Ning X."/>
            <person name="Lin Y."/>
            <person name="Zhao L."/>
            <person name="Xing Q."/>
            <person name="Dou J."/>
            <person name="Li Y."/>
            <person name="Mao J."/>
            <person name="Guo H."/>
            <person name="Dou H."/>
            <person name="Li T."/>
            <person name="Mu C."/>
            <person name="Jiang W."/>
            <person name="Fu Q."/>
            <person name="Fu X."/>
            <person name="Miao Y."/>
            <person name="Liu J."/>
            <person name="Yu Q."/>
            <person name="Li R."/>
            <person name="Liao H."/>
            <person name="Li X."/>
            <person name="Kong Y."/>
            <person name="Jiang Z."/>
            <person name="Chourrout D."/>
            <person name="Li R."/>
            <person name="Bao Z."/>
        </authorList>
    </citation>
    <scope>NUCLEOTIDE SEQUENCE [LARGE SCALE GENOMIC DNA]</scope>
    <source>
        <strain evidence="10 11">PY_sf001</strain>
    </source>
</reference>
<keyword evidence="6" id="KW-0137">Centromere</keyword>
<evidence type="ECO:0000313" key="11">
    <source>
        <dbReference type="Proteomes" id="UP000242188"/>
    </source>
</evidence>
<dbReference type="STRING" id="6573.A0A210QZ73"/>
<evidence type="ECO:0000256" key="8">
    <source>
        <dbReference type="SAM" id="MobiDB-lite"/>
    </source>
</evidence>
<dbReference type="Proteomes" id="UP000242188">
    <property type="component" value="Unassembled WGS sequence"/>
</dbReference>
<dbReference type="AlphaFoldDB" id="A0A210QZ73"/>
<dbReference type="PANTHER" id="PTHR48122:SF1">
    <property type="entry name" value="CENTROMERE PROTEIN H"/>
    <property type="match status" value="1"/>
</dbReference>
<dbReference type="GO" id="GO:0005634">
    <property type="term" value="C:nucleus"/>
    <property type="evidence" value="ECO:0007669"/>
    <property type="project" value="UniProtKB-SubCell"/>
</dbReference>
<evidence type="ECO:0000256" key="5">
    <source>
        <dbReference type="ARBA" id="ARBA00023242"/>
    </source>
</evidence>
<feature type="domain" description="Centromere protein H C-terminal" evidence="9">
    <location>
        <begin position="33"/>
        <end position="237"/>
    </location>
</feature>
<gene>
    <name evidence="10" type="ORF">KP79_PYT15276</name>
</gene>
<feature type="region of interest" description="Disordered" evidence="8">
    <location>
        <begin position="1"/>
        <end position="30"/>
    </location>
</feature>
<name>A0A210QZ73_MIZYE</name>
<dbReference type="GO" id="GO:0007052">
    <property type="term" value="P:mitotic spindle organization"/>
    <property type="evidence" value="ECO:0007669"/>
    <property type="project" value="TreeGrafter"/>
</dbReference>
<dbReference type="GO" id="GO:0043515">
    <property type="term" value="F:kinetochore binding"/>
    <property type="evidence" value="ECO:0007669"/>
    <property type="project" value="TreeGrafter"/>
</dbReference>
<evidence type="ECO:0000256" key="4">
    <source>
        <dbReference type="ARBA" id="ARBA00022838"/>
    </source>
</evidence>
<sequence length="243" mass="27780">MDISPVAGGGRHEQMASTPVDPPEDVQQETSATLLAKQNWLQAQIDNHRAETLAESSADDGTDGKTEILADLEKKLVDEYIEKDKKELIIKRMQMGSFLVKQLFEQSTSDDSDPAEKEKKAVRVKYLKDLLDKQCGLVSGIMKNLKEMEPKKERLVELKKQTFDQMRINRQDMETLHERQNPKRMDIQDQETQDLFEDLDKNLQKITIVRNTLQAVIVGSGINWAQDPAMQELVLEMGKKLEL</sequence>
<dbReference type="GO" id="GO:0051382">
    <property type="term" value="P:kinetochore assembly"/>
    <property type="evidence" value="ECO:0007669"/>
    <property type="project" value="InterPro"/>
</dbReference>
<comment type="caution">
    <text evidence="10">The sequence shown here is derived from an EMBL/GenBank/DDBJ whole genome shotgun (WGS) entry which is preliminary data.</text>
</comment>
<organism evidence="10 11">
    <name type="scientific">Mizuhopecten yessoensis</name>
    <name type="common">Japanese scallop</name>
    <name type="synonym">Patinopecten yessoensis</name>
    <dbReference type="NCBI Taxonomy" id="6573"/>
    <lineage>
        <taxon>Eukaryota</taxon>
        <taxon>Metazoa</taxon>
        <taxon>Spiralia</taxon>
        <taxon>Lophotrochozoa</taxon>
        <taxon>Mollusca</taxon>
        <taxon>Bivalvia</taxon>
        <taxon>Autobranchia</taxon>
        <taxon>Pteriomorphia</taxon>
        <taxon>Pectinida</taxon>
        <taxon>Pectinoidea</taxon>
        <taxon>Pectinidae</taxon>
        <taxon>Mizuhopecten</taxon>
    </lineage>
</organism>
<evidence type="ECO:0000256" key="2">
    <source>
        <dbReference type="ARBA" id="ARBA00004629"/>
    </source>
</evidence>
<dbReference type="Pfam" id="PF05837">
    <property type="entry name" value="CENP-H"/>
    <property type="match status" value="1"/>
</dbReference>
<proteinExistence type="inferred from homology"/>
<keyword evidence="3" id="KW-0158">Chromosome</keyword>
<accession>A0A210QZ73</accession>
<evidence type="ECO:0000313" key="10">
    <source>
        <dbReference type="EMBL" id="OWF54044.1"/>
    </source>
</evidence>
<keyword evidence="4" id="KW-0995">Kinetochore</keyword>
<comment type="subcellular location">
    <subcellularLocation>
        <location evidence="2">Chromosome</location>
        <location evidence="2">Centromere</location>
        <location evidence="2">Kinetochore</location>
    </subcellularLocation>
    <subcellularLocation>
        <location evidence="1">Nucleus</location>
    </subcellularLocation>
</comment>
<dbReference type="OrthoDB" id="2274804at2759"/>
<evidence type="ECO:0000259" key="9">
    <source>
        <dbReference type="Pfam" id="PF05837"/>
    </source>
</evidence>
<dbReference type="EMBL" id="NEDP02001165">
    <property type="protein sequence ID" value="OWF54044.1"/>
    <property type="molecule type" value="Genomic_DNA"/>
</dbReference>
<comment type="similarity">
    <text evidence="7">Belongs to the CENP-H/MCM16 family.</text>
</comment>
<dbReference type="InterPro" id="IPR040034">
    <property type="entry name" value="CENP-H"/>
</dbReference>
<keyword evidence="5" id="KW-0539">Nucleus</keyword>
<evidence type="ECO:0000256" key="6">
    <source>
        <dbReference type="ARBA" id="ARBA00023328"/>
    </source>
</evidence>
<dbReference type="InterPro" id="IPR008426">
    <property type="entry name" value="CENP-H_C"/>
</dbReference>
<evidence type="ECO:0000256" key="7">
    <source>
        <dbReference type="ARBA" id="ARBA00025735"/>
    </source>
</evidence>
<keyword evidence="11" id="KW-1185">Reference proteome</keyword>